<proteinExistence type="inferred from homology"/>
<dbReference type="NCBIfam" id="TIGR01145">
    <property type="entry name" value="ATP_synt_delta"/>
    <property type="match status" value="1"/>
</dbReference>
<dbReference type="Pfam" id="PF00213">
    <property type="entry name" value="OSCP"/>
    <property type="match status" value="1"/>
</dbReference>
<evidence type="ECO:0000256" key="6">
    <source>
        <dbReference type="ARBA" id="ARBA00023310"/>
    </source>
</evidence>
<evidence type="ECO:0000313" key="8">
    <source>
        <dbReference type="EMBL" id="MFD1671249.1"/>
    </source>
</evidence>
<keyword evidence="3 7" id="KW-0375">Hydrogen ion transport</keyword>
<keyword evidence="7" id="KW-1003">Cell membrane</keyword>
<dbReference type="RefSeq" id="WP_125713564.1">
    <property type="nucleotide sequence ID" value="NZ_JBHTOP010000006.1"/>
</dbReference>
<dbReference type="Proteomes" id="UP001597267">
    <property type="component" value="Unassembled WGS sequence"/>
</dbReference>
<dbReference type="SUPFAM" id="SSF47928">
    <property type="entry name" value="N-terminal domain of the delta subunit of the F1F0-ATP synthase"/>
    <property type="match status" value="1"/>
</dbReference>
<dbReference type="InterPro" id="IPR000711">
    <property type="entry name" value="ATPase_OSCP/dsu"/>
</dbReference>
<keyword evidence="7" id="KW-0139">CF(1)</keyword>
<dbReference type="InterPro" id="IPR026015">
    <property type="entry name" value="ATP_synth_OSCP/delta_N_sf"/>
</dbReference>
<comment type="function">
    <text evidence="7">This protein is part of the stalk that links CF(0) to CF(1). It either transmits conformational changes from CF(0) to CF(1) or is implicated in proton conduction.</text>
</comment>
<keyword evidence="5 7" id="KW-0472">Membrane</keyword>
<dbReference type="PANTHER" id="PTHR11910">
    <property type="entry name" value="ATP SYNTHASE DELTA CHAIN"/>
    <property type="match status" value="1"/>
</dbReference>
<keyword evidence="2 7" id="KW-0813">Transport</keyword>
<organism evidence="8 9">
    <name type="scientific">Agrilactobacillus yilanensis</name>
    <dbReference type="NCBI Taxonomy" id="2485997"/>
    <lineage>
        <taxon>Bacteria</taxon>
        <taxon>Bacillati</taxon>
        <taxon>Bacillota</taxon>
        <taxon>Bacilli</taxon>
        <taxon>Lactobacillales</taxon>
        <taxon>Lactobacillaceae</taxon>
        <taxon>Agrilactobacillus</taxon>
    </lineage>
</organism>
<evidence type="ECO:0000256" key="3">
    <source>
        <dbReference type="ARBA" id="ARBA00022781"/>
    </source>
</evidence>
<evidence type="ECO:0000256" key="5">
    <source>
        <dbReference type="ARBA" id="ARBA00023136"/>
    </source>
</evidence>
<sequence>MALDKYTIGRRYGKALFELAEENDTLESTFEELMALRHVFEDNAELGDILTDTRLNLTEKKPIIDGLKANFSPSIQAFLQMVFEYKRMSDILFIVDHFEALYDEKKKIILAEVTTAIALTDAQQEKLSQQIAKRFEANEVKIDSVVDPAIIGGVIVKTADKVVDGSLRTKLANIESLLLNK</sequence>
<dbReference type="EMBL" id="JBHTOP010000006">
    <property type="protein sequence ID" value="MFD1671249.1"/>
    <property type="molecule type" value="Genomic_DNA"/>
</dbReference>
<evidence type="ECO:0000256" key="7">
    <source>
        <dbReference type="HAMAP-Rule" id="MF_01416"/>
    </source>
</evidence>
<dbReference type="HAMAP" id="MF_01416">
    <property type="entry name" value="ATP_synth_delta_bact"/>
    <property type="match status" value="1"/>
</dbReference>
<comment type="subcellular location">
    <subcellularLocation>
        <location evidence="7">Cell membrane</location>
        <topology evidence="7">Peripheral membrane protein</topology>
    </subcellularLocation>
    <subcellularLocation>
        <location evidence="1">Membrane</location>
    </subcellularLocation>
</comment>
<keyword evidence="4 7" id="KW-0406">Ion transport</keyword>
<evidence type="ECO:0000313" key="9">
    <source>
        <dbReference type="Proteomes" id="UP001597267"/>
    </source>
</evidence>
<dbReference type="PRINTS" id="PR00125">
    <property type="entry name" value="ATPASEDELTA"/>
</dbReference>
<name>A0ABW4J4D9_9LACO</name>
<gene>
    <name evidence="7 8" type="primary">atpH</name>
    <name evidence="8" type="ORF">ACFQ5M_03990</name>
</gene>
<keyword evidence="6 7" id="KW-0066">ATP synthesis</keyword>
<comment type="function">
    <text evidence="7">F(1)F(0) ATP synthase produces ATP from ADP in the presence of a proton or sodium gradient. F-type ATPases consist of two structural domains, F(1) containing the extramembraneous catalytic core and F(0) containing the membrane proton channel, linked together by a central stalk and a peripheral stalk. During catalysis, ATP synthesis in the catalytic domain of F(1) is coupled via a rotary mechanism of the central stalk subunits to proton translocation.</text>
</comment>
<protein>
    <recommendedName>
        <fullName evidence="7">ATP synthase subunit delta</fullName>
    </recommendedName>
    <alternativeName>
        <fullName evidence="7">ATP synthase F(1) sector subunit delta</fullName>
    </alternativeName>
    <alternativeName>
        <fullName evidence="7">F-type ATPase subunit delta</fullName>
        <shortName evidence="7">F-ATPase subunit delta</shortName>
    </alternativeName>
</protein>
<reference evidence="9" key="1">
    <citation type="journal article" date="2019" name="Int. J. Syst. Evol. Microbiol.">
        <title>The Global Catalogue of Microorganisms (GCM) 10K type strain sequencing project: providing services to taxonomists for standard genome sequencing and annotation.</title>
        <authorList>
            <consortium name="The Broad Institute Genomics Platform"/>
            <consortium name="The Broad Institute Genome Sequencing Center for Infectious Disease"/>
            <person name="Wu L."/>
            <person name="Ma J."/>
        </authorList>
    </citation>
    <scope>NUCLEOTIDE SEQUENCE [LARGE SCALE GENOMIC DNA]</scope>
    <source>
        <strain evidence="9">CCM 8896</strain>
    </source>
</reference>
<dbReference type="Gene3D" id="1.10.520.20">
    <property type="entry name" value="N-terminal domain of the delta subunit of the F1F0-ATP synthase"/>
    <property type="match status" value="1"/>
</dbReference>
<evidence type="ECO:0000256" key="2">
    <source>
        <dbReference type="ARBA" id="ARBA00022448"/>
    </source>
</evidence>
<comment type="similarity">
    <text evidence="7">Belongs to the ATPase delta chain family.</text>
</comment>
<evidence type="ECO:0000256" key="4">
    <source>
        <dbReference type="ARBA" id="ARBA00023065"/>
    </source>
</evidence>
<keyword evidence="9" id="KW-1185">Reference proteome</keyword>
<comment type="caution">
    <text evidence="8">The sequence shown here is derived from an EMBL/GenBank/DDBJ whole genome shotgun (WGS) entry which is preliminary data.</text>
</comment>
<accession>A0ABW4J4D9</accession>
<evidence type="ECO:0000256" key="1">
    <source>
        <dbReference type="ARBA" id="ARBA00004370"/>
    </source>
</evidence>